<reference evidence="2" key="1">
    <citation type="submission" date="2022-11" db="UniProtKB">
        <authorList>
            <consortium name="WormBaseParasite"/>
        </authorList>
    </citation>
    <scope>IDENTIFICATION</scope>
</reference>
<sequence>MDECRGPTETAGITDGLKPIGKLAYSFENTQLSTAGQKSPSNVQIETTANAADGGRYKKKQMKIKKIIRQSI</sequence>
<evidence type="ECO:0000313" key="1">
    <source>
        <dbReference type="Proteomes" id="UP000887580"/>
    </source>
</evidence>
<accession>A0AC35GN65</accession>
<proteinExistence type="predicted"/>
<protein>
    <submittedName>
        <fullName evidence="2">Uncharacterized protein</fullName>
    </submittedName>
</protein>
<name>A0AC35GN65_9BILA</name>
<organism evidence="1 2">
    <name type="scientific">Panagrolaimus sp. PS1159</name>
    <dbReference type="NCBI Taxonomy" id="55785"/>
    <lineage>
        <taxon>Eukaryota</taxon>
        <taxon>Metazoa</taxon>
        <taxon>Ecdysozoa</taxon>
        <taxon>Nematoda</taxon>
        <taxon>Chromadorea</taxon>
        <taxon>Rhabditida</taxon>
        <taxon>Tylenchina</taxon>
        <taxon>Panagrolaimomorpha</taxon>
        <taxon>Panagrolaimoidea</taxon>
        <taxon>Panagrolaimidae</taxon>
        <taxon>Panagrolaimus</taxon>
    </lineage>
</organism>
<evidence type="ECO:0000313" key="2">
    <source>
        <dbReference type="WBParaSite" id="PS1159_v2.g6874.t1"/>
    </source>
</evidence>
<dbReference type="WBParaSite" id="PS1159_v2.g6874.t1">
    <property type="protein sequence ID" value="PS1159_v2.g6874.t1"/>
    <property type="gene ID" value="PS1159_v2.g6874"/>
</dbReference>
<dbReference type="Proteomes" id="UP000887580">
    <property type="component" value="Unplaced"/>
</dbReference>